<reference evidence="1 2" key="1">
    <citation type="submission" date="2020-08" db="EMBL/GenBank/DDBJ databases">
        <title>Genomic Encyclopedia of Type Strains, Phase IV (KMG-V): Genome sequencing to study the core and pangenomes of soil and plant-associated prokaryotes.</title>
        <authorList>
            <person name="Whitman W."/>
        </authorList>
    </citation>
    <scope>NUCLEOTIDE SEQUENCE [LARGE SCALE GENOMIC DNA]</scope>
    <source>
        <strain evidence="1 2">SEMIA 415</strain>
    </source>
</reference>
<sequence>MMSRRICGLKIRLLRDDQSLPQEAKSISPKSAQLLGDMNAEAEIESLDVQADGDGADRPSLVIRYCDACLRLQRLGRFVLFDLIDEDHVLAGAEGSWELARLLRQQCVASPFGVERGALLGSGPGKA</sequence>
<dbReference type="RefSeq" id="WP_183607720.1">
    <property type="nucleotide sequence ID" value="NZ_JACIGO010000002.1"/>
</dbReference>
<evidence type="ECO:0000313" key="1">
    <source>
        <dbReference type="EMBL" id="MBB4290101.1"/>
    </source>
</evidence>
<dbReference type="AlphaFoldDB" id="A0AAE2MIQ1"/>
<accession>A0AAE2MIQ1</accession>
<evidence type="ECO:0000313" key="2">
    <source>
        <dbReference type="Proteomes" id="UP000538507"/>
    </source>
</evidence>
<name>A0AAE2MIQ1_RHILE</name>
<dbReference type="EMBL" id="JACIGO010000002">
    <property type="protein sequence ID" value="MBB4290101.1"/>
    <property type="molecule type" value="Genomic_DNA"/>
</dbReference>
<organism evidence="1 2">
    <name type="scientific">Rhizobium leguminosarum</name>
    <dbReference type="NCBI Taxonomy" id="384"/>
    <lineage>
        <taxon>Bacteria</taxon>
        <taxon>Pseudomonadati</taxon>
        <taxon>Pseudomonadota</taxon>
        <taxon>Alphaproteobacteria</taxon>
        <taxon>Hyphomicrobiales</taxon>
        <taxon>Rhizobiaceae</taxon>
        <taxon>Rhizobium/Agrobacterium group</taxon>
        <taxon>Rhizobium</taxon>
    </lineage>
</organism>
<dbReference type="Proteomes" id="UP000538507">
    <property type="component" value="Unassembled WGS sequence"/>
</dbReference>
<gene>
    <name evidence="1" type="ORF">GGE16_002141</name>
</gene>
<protein>
    <submittedName>
        <fullName evidence="1">Uncharacterized protein</fullName>
    </submittedName>
</protein>
<proteinExistence type="predicted"/>
<comment type="caution">
    <text evidence="1">The sequence shown here is derived from an EMBL/GenBank/DDBJ whole genome shotgun (WGS) entry which is preliminary data.</text>
</comment>